<evidence type="ECO:0000256" key="5">
    <source>
        <dbReference type="SAM" id="SignalP"/>
    </source>
</evidence>
<keyword evidence="5" id="KW-0732">Signal</keyword>
<evidence type="ECO:0000256" key="4">
    <source>
        <dbReference type="SAM" id="MobiDB-lite"/>
    </source>
</evidence>
<sequence>MILSCVLFLISVTLLSFAEVNPCDSNWHYNNNTGSCYKTSTEMGTWFDGSAICERMHKGAQLASLRTEEESKFVAKVHRNGLDGIHAWTGLSQTKTANNWTFTDGSKPWFTFVSPYLFPSNLTSCVEILDNWLNELFQNSGKTQPIFCYHYRKALCKYYPAPLTPIKTTVRTPAARIEKAHPRSVQSEIVSGYSAGTVQNQGADKKPSNAGPVSTSVHTGSTSNKTGTP</sequence>
<dbReference type="PROSITE" id="PS50041">
    <property type="entry name" value="C_TYPE_LECTIN_2"/>
    <property type="match status" value="1"/>
</dbReference>
<dbReference type="Pfam" id="PF00059">
    <property type="entry name" value="Lectin_C"/>
    <property type="match status" value="1"/>
</dbReference>
<organism evidence="7 8">
    <name type="scientific">Caenorhabditis briggsae</name>
    <dbReference type="NCBI Taxonomy" id="6238"/>
    <lineage>
        <taxon>Eukaryota</taxon>
        <taxon>Metazoa</taxon>
        <taxon>Ecdysozoa</taxon>
        <taxon>Nematoda</taxon>
        <taxon>Chromadorea</taxon>
        <taxon>Rhabditida</taxon>
        <taxon>Rhabditina</taxon>
        <taxon>Rhabditomorpha</taxon>
        <taxon>Rhabditoidea</taxon>
        <taxon>Rhabditidae</taxon>
        <taxon>Peloderinae</taxon>
        <taxon>Caenorhabditis</taxon>
    </lineage>
</organism>
<dbReference type="PANTHER" id="PTHR46490">
    <property type="entry name" value="C-TYPE LECTIN DOMAIN FAMILY 12 MEMBER A-RELATED"/>
    <property type="match status" value="1"/>
</dbReference>
<dbReference type="GO" id="GO:0030246">
    <property type="term" value="F:carbohydrate binding"/>
    <property type="evidence" value="ECO:0007669"/>
    <property type="project" value="UniProtKB-KW"/>
</dbReference>
<keyword evidence="3" id="KW-0325">Glycoprotein</keyword>
<feature type="signal peptide" evidence="5">
    <location>
        <begin position="1"/>
        <end position="18"/>
    </location>
</feature>
<evidence type="ECO:0000256" key="2">
    <source>
        <dbReference type="ARBA" id="ARBA00023157"/>
    </source>
</evidence>
<dbReference type="AlphaFoldDB" id="A0AAE9D4Q0"/>
<feature type="region of interest" description="Disordered" evidence="4">
    <location>
        <begin position="196"/>
        <end position="229"/>
    </location>
</feature>
<dbReference type="Gene3D" id="3.10.100.10">
    <property type="entry name" value="Mannose-Binding Protein A, subunit A"/>
    <property type="match status" value="1"/>
</dbReference>
<dbReference type="Proteomes" id="UP000827892">
    <property type="component" value="Chromosome IV"/>
</dbReference>
<gene>
    <name evidence="7" type="ORF">L3Y34_004466</name>
</gene>
<evidence type="ECO:0000256" key="3">
    <source>
        <dbReference type="ARBA" id="ARBA00023180"/>
    </source>
</evidence>
<evidence type="ECO:0000313" key="7">
    <source>
        <dbReference type="EMBL" id="ULT95814.1"/>
    </source>
</evidence>
<reference evidence="7 8" key="1">
    <citation type="submission" date="2022-05" db="EMBL/GenBank/DDBJ databases">
        <title>Chromosome-level reference genomes for two strains of Caenorhabditis briggsae: an improved platform for comparative genomics.</title>
        <authorList>
            <person name="Stevens L."/>
            <person name="Andersen E.C."/>
        </authorList>
    </citation>
    <scope>NUCLEOTIDE SEQUENCE [LARGE SCALE GENOMIC DNA]</scope>
    <source>
        <strain evidence="7">QX1410_ONT</strain>
        <tissue evidence="7">Whole-organism</tissue>
    </source>
</reference>
<dbReference type="SMART" id="SM00034">
    <property type="entry name" value="CLECT"/>
    <property type="match status" value="1"/>
</dbReference>
<dbReference type="InterPro" id="IPR001304">
    <property type="entry name" value="C-type_lectin-like"/>
</dbReference>
<dbReference type="InterPro" id="IPR052309">
    <property type="entry name" value="C-type_Lectin_Domain_Fam1"/>
</dbReference>
<dbReference type="InterPro" id="IPR016187">
    <property type="entry name" value="CTDL_fold"/>
</dbReference>
<feature type="domain" description="C-type lectin" evidence="6">
    <location>
        <begin position="32"/>
        <end position="157"/>
    </location>
</feature>
<accession>A0AAE9D4Q0</accession>
<evidence type="ECO:0000256" key="1">
    <source>
        <dbReference type="ARBA" id="ARBA00022734"/>
    </source>
</evidence>
<keyword evidence="2" id="KW-1015">Disulfide bond</keyword>
<evidence type="ECO:0000259" key="6">
    <source>
        <dbReference type="PROSITE" id="PS50041"/>
    </source>
</evidence>
<evidence type="ECO:0000313" key="8">
    <source>
        <dbReference type="Proteomes" id="UP000827892"/>
    </source>
</evidence>
<proteinExistence type="predicted"/>
<feature type="chain" id="PRO_5042283347" description="C-type lectin domain-containing protein" evidence="5">
    <location>
        <begin position="19"/>
        <end position="229"/>
    </location>
</feature>
<feature type="compositionally biased region" description="Polar residues" evidence="4">
    <location>
        <begin position="211"/>
        <end position="229"/>
    </location>
</feature>
<dbReference type="SUPFAM" id="SSF56436">
    <property type="entry name" value="C-type lectin-like"/>
    <property type="match status" value="1"/>
</dbReference>
<dbReference type="EMBL" id="CP090894">
    <property type="protein sequence ID" value="ULT95814.1"/>
    <property type="molecule type" value="Genomic_DNA"/>
</dbReference>
<dbReference type="InterPro" id="IPR016186">
    <property type="entry name" value="C-type_lectin-like/link_sf"/>
</dbReference>
<dbReference type="CDD" id="cd00037">
    <property type="entry name" value="CLECT"/>
    <property type="match status" value="1"/>
</dbReference>
<keyword evidence="1" id="KW-0430">Lectin</keyword>
<name>A0AAE9D4Q0_CAEBR</name>
<dbReference type="PANTHER" id="PTHR46490:SF6">
    <property type="entry name" value="ASIALOGLYCOPROTEIN RECEPTOR 1-LIKE-RELATED"/>
    <property type="match status" value="1"/>
</dbReference>
<protein>
    <recommendedName>
        <fullName evidence="6">C-type lectin domain-containing protein</fullName>
    </recommendedName>
</protein>